<feature type="compositionally biased region" description="Basic and acidic residues" evidence="1">
    <location>
        <begin position="30"/>
        <end position="43"/>
    </location>
</feature>
<dbReference type="Pfam" id="PF23855">
    <property type="entry name" value="DUF7218"/>
    <property type="match status" value="1"/>
</dbReference>
<reference evidence="3" key="1">
    <citation type="journal article" date="2019" name="Int. J. Syst. Evol. Microbiol.">
        <title>The Global Catalogue of Microorganisms (GCM) 10K type strain sequencing project: providing services to taxonomists for standard genome sequencing and annotation.</title>
        <authorList>
            <consortium name="The Broad Institute Genomics Platform"/>
            <consortium name="The Broad Institute Genome Sequencing Center for Infectious Disease"/>
            <person name="Wu L."/>
            <person name="Ma J."/>
        </authorList>
    </citation>
    <scope>NUCLEOTIDE SEQUENCE [LARGE SCALE GENOMIC DNA]</scope>
    <source>
        <strain evidence="3">CCUG 61696</strain>
    </source>
</reference>
<dbReference type="RefSeq" id="WP_378774470.1">
    <property type="nucleotide sequence ID" value="NZ_JBHTMX010000019.1"/>
</dbReference>
<evidence type="ECO:0000313" key="3">
    <source>
        <dbReference type="Proteomes" id="UP001597171"/>
    </source>
</evidence>
<keyword evidence="3" id="KW-1185">Reference proteome</keyword>
<comment type="caution">
    <text evidence="2">The sequence shown here is derived from an EMBL/GenBank/DDBJ whole genome shotgun (WGS) entry which is preliminary data.</text>
</comment>
<dbReference type="Proteomes" id="UP001597171">
    <property type="component" value="Unassembled WGS sequence"/>
</dbReference>
<organism evidence="2 3">
    <name type="scientific">Methylopila musalis</name>
    <dbReference type="NCBI Taxonomy" id="1134781"/>
    <lineage>
        <taxon>Bacteria</taxon>
        <taxon>Pseudomonadati</taxon>
        <taxon>Pseudomonadota</taxon>
        <taxon>Alphaproteobacteria</taxon>
        <taxon>Hyphomicrobiales</taxon>
        <taxon>Methylopilaceae</taxon>
        <taxon>Methylopila</taxon>
    </lineage>
</organism>
<evidence type="ECO:0000256" key="1">
    <source>
        <dbReference type="SAM" id="MobiDB-lite"/>
    </source>
</evidence>
<name>A0ABW3Z4W4_9HYPH</name>
<gene>
    <name evidence="2" type="ORF">ACFQ4O_04570</name>
</gene>
<dbReference type="InterPro" id="IPR055642">
    <property type="entry name" value="DUF7218"/>
</dbReference>
<accession>A0ABW3Z4W4</accession>
<sequence length="105" mass="11335">MATKSQSHKATSRGKAAEANPSIKNPEVYEALREQGASKEKAARISNAQAKYGDKGPKSPSVRGGKSPAYEDWTRDALYERAREIGVAGLSRATKGELIHALRSH</sequence>
<protein>
    <submittedName>
        <fullName evidence="2">Rho termination factor</fullName>
    </submittedName>
</protein>
<feature type="region of interest" description="Disordered" evidence="1">
    <location>
        <begin position="1"/>
        <end position="69"/>
    </location>
</feature>
<evidence type="ECO:0000313" key="2">
    <source>
        <dbReference type="EMBL" id="MFD1331265.1"/>
    </source>
</evidence>
<feature type="compositionally biased region" description="Basic residues" evidence="1">
    <location>
        <begin position="1"/>
        <end position="12"/>
    </location>
</feature>
<dbReference type="EMBL" id="JBHTMX010000019">
    <property type="protein sequence ID" value="MFD1331265.1"/>
    <property type="molecule type" value="Genomic_DNA"/>
</dbReference>
<proteinExistence type="predicted"/>